<evidence type="ECO:0000313" key="2">
    <source>
        <dbReference type="Proteomes" id="UP001054945"/>
    </source>
</evidence>
<organism evidence="1 2">
    <name type="scientific">Caerostris extrusa</name>
    <name type="common">Bark spider</name>
    <name type="synonym">Caerostris bankana</name>
    <dbReference type="NCBI Taxonomy" id="172846"/>
    <lineage>
        <taxon>Eukaryota</taxon>
        <taxon>Metazoa</taxon>
        <taxon>Ecdysozoa</taxon>
        <taxon>Arthropoda</taxon>
        <taxon>Chelicerata</taxon>
        <taxon>Arachnida</taxon>
        <taxon>Araneae</taxon>
        <taxon>Araneomorphae</taxon>
        <taxon>Entelegynae</taxon>
        <taxon>Araneoidea</taxon>
        <taxon>Araneidae</taxon>
        <taxon>Caerostris</taxon>
    </lineage>
</organism>
<reference evidence="1 2" key="1">
    <citation type="submission" date="2021-06" db="EMBL/GenBank/DDBJ databases">
        <title>Caerostris extrusa draft genome.</title>
        <authorList>
            <person name="Kono N."/>
            <person name="Arakawa K."/>
        </authorList>
    </citation>
    <scope>NUCLEOTIDE SEQUENCE [LARGE SCALE GENOMIC DNA]</scope>
</reference>
<dbReference type="EMBL" id="BPLR01007860">
    <property type="protein sequence ID" value="GIY20258.1"/>
    <property type="molecule type" value="Genomic_DNA"/>
</dbReference>
<dbReference type="AlphaFoldDB" id="A0AAV4RD93"/>
<evidence type="ECO:0000313" key="1">
    <source>
        <dbReference type="EMBL" id="GIY20258.1"/>
    </source>
</evidence>
<keyword evidence="2" id="KW-1185">Reference proteome</keyword>
<sequence>MFVTMSTQAASSQGLCLNEFSFTSNTCGNLSTSKDEDIITVNLISISSSSALALVTKPPGRPGVALRQLRQSPEGPQRFWQRGPLAPSIFSYKCNKKIHVVNARIT</sequence>
<gene>
    <name evidence="1" type="ORF">CEXT_446771</name>
</gene>
<comment type="caution">
    <text evidence="1">The sequence shown here is derived from an EMBL/GenBank/DDBJ whole genome shotgun (WGS) entry which is preliminary data.</text>
</comment>
<dbReference type="Proteomes" id="UP001054945">
    <property type="component" value="Unassembled WGS sequence"/>
</dbReference>
<protein>
    <submittedName>
        <fullName evidence="1">Uncharacterized protein</fullName>
    </submittedName>
</protein>
<name>A0AAV4RD93_CAEEX</name>
<accession>A0AAV4RD93</accession>
<proteinExistence type="predicted"/>